<protein>
    <recommendedName>
        <fullName evidence="5">GerMN domain-containing protein</fullName>
    </recommendedName>
</protein>
<evidence type="ECO:0000313" key="3">
    <source>
        <dbReference type="EMBL" id="MBC5649542.1"/>
    </source>
</evidence>
<name>A0ABR7EIE3_9FIRM</name>
<evidence type="ECO:0000313" key="4">
    <source>
        <dbReference type="Proteomes" id="UP000606889"/>
    </source>
</evidence>
<reference evidence="3 4" key="1">
    <citation type="submission" date="2020-08" db="EMBL/GenBank/DDBJ databases">
        <title>Genome public.</title>
        <authorList>
            <person name="Liu C."/>
            <person name="Sun Q."/>
        </authorList>
    </citation>
    <scope>NUCLEOTIDE SEQUENCE [LARGE SCALE GENOMIC DNA]</scope>
    <source>
        <strain evidence="3 4">NSJ-35</strain>
    </source>
</reference>
<keyword evidence="2" id="KW-0812">Transmembrane</keyword>
<dbReference type="RefSeq" id="WP_186858982.1">
    <property type="nucleotide sequence ID" value="NZ_JACOON010000012.1"/>
</dbReference>
<feature type="region of interest" description="Disordered" evidence="1">
    <location>
        <begin position="35"/>
        <end position="60"/>
    </location>
</feature>
<proteinExistence type="predicted"/>
<evidence type="ECO:0000256" key="1">
    <source>
        <dbReference type="SAM" id="MobiDB-lite"/>
    </source>
</evidence>
<gene>
    <name evidence="3" type="ORF">H8S18_14475</name>
</gene>
<keyword evidence="2" id="KW-1133">Transmembrane helix</keyword>
<evidence type="ECO:0008006" key="5">
    <source>
        <dbReference type="Google" id="ProtNLM"/>
    </source>
</evidence>
<comment type="caution">
    <text evidence="3">The sequence shown here is derived from an EMBL/GenBank/DDBJ whole genome shotgun (WGS) entry which is preliminary data.</text>
</comment>
<feature type="compositionally biased region" description="Low complexity" evidence="1">
    <location>
        <begin position="38"/>
        <end position="56"/>
    </location>
</feature>
<feature type="transmembrane region" description="Helical" evidence="2">
    <location>
        <begin position="7"/>
        <end position="27"/>
    </location>
</feature>
<accession>A0ABR7EIE3</accession>
<dbReference type="EMBL" id="JACOON010000012">
    <property type="protein sequence ID" value="MBC5649542.1"/>
    <property type="molecule type" value="Genomic_DNA"/>
</dbReference>
<sequence>MSKNKKFIIPVIVIVGICAAILCIVLFPSKTTQTNPHSPEAAVSSSVAESSPPASATNAPVEYKENKIEYEYYDAVSNSNQVESVTVDENAGLKKGLELVAENLFGKPLEETPMDPNSIVMEGDSIKIDFKTTIADSALGASEEVAMLNAISNIYLNNIDGVNAIYFSIAGEDFITGHMVQRKDTPYQPQ</sequence>
<keyword evidence="4" id="KW-1185">Reference proteome</keyword>
<evidence type="ECO:0000256" key="2">
    <source>
        <dbReference type="SAM" id="Phobius"/>
    </source>
</evidence>
<dbReference type="Proteomes" id="UP000606889">
    <property type="component" value="Unassembled WGS sequence"/>
</dbReference>
<organism evidence="3 4">
    <name type="scientific">Christensenella tenuis</name>
    <dbReference type="NCBI Taxonomy" id="2763033"/>
    <lineage>
        <taxon>Bacteria</taxon>
        <taxon>Bacillati</taxon>
        <taxon>Bacillota</taxon>
        <taxon>Clostridia</taxon>
        <taxon>Christensenellales</taxon>
        <taxon>Christensenellaceae</taxon>
        <taxon>Christensenella</taxon>
    </lineage>
</organism>
<keyword evidence="2" id="KW-0472">Membrane</keyword>